<dbReference type="AlphaFoldDB" id="A0A6A6Q4B7"/>
<dbReference type="Proteomes" id="UP000799767">
    <property type="component" value="Unassembled WGS sequence"/>
</dbReference>
<name>A0A6A6Q4B7_9PEZI</name>
<sequence length="164" mass="18473">MGEVLGGLDWCKRSCPVLARASPWRYGSSLPASSIRSSPLDERVLRPPTHSRLDFVCVCVRVYDFSSRRSLHPFNQLAHVPCVRAHSPPRPLDTQPQSRRVSQPRPLTPPDTHATRVTLFFSAGPSTELLCLRFPFSCCLSTVFLENLGLAIHWKRDSRIFFGS</sequence>
<proteinExistence type="predicted"/>
<organism evidence="2 3">
    <name type="scientific">Neohortaea acidophila</name>
    <dbReference type="NCBI Taxonomy" id="245834"/>
    <lineage>
        <taxon>Eukaryota</taxon>
        <taxon>Fungi</taxon>
        <taxon>Dikarya</taxon>
        <taxon>Ascomycota</taxon>
        <taxon>Pezizomycotina</taxon>
        <taxon>Dothideomycetes</taxon>
        <taxon>Dothideomycetidae</taxon>
        <taxon>Mycosphaerellales</taxon>
        <taxon>Teratosphaeriaceae</taxon>
        <taxon>Neohortaea</taxon>
    </lineage>
</organism>
<keyword evidence="3" id="KW-1185">Reference proteome</keyword>
<protein>
    <submittedName>
        <fullName evidence="2">Uncharacterized protein</fullName>
    </submittedName>
</protein>
<accession>A0A6A6Q4B7</accession>
<evidence type="ECO:0000313" key="3">
    <source>
        <dbReference type="Proteomes" id="UP000799767"/>
    </source>
</evidence>
<reference evidence="2" key="1">
    <citation type="journal article" date="2020" name="Stud. Mycol.">
        <title>101 Dothideomycetes genomes: a test case for predicting lifestyles and emergence of pathogens.</title>
        <authorList>
            <person name="Haridas S."/>
            <person name="Albert R."/>
            <person name="Binder M."/>
            <person name="Bloem J."/>
            <person name="Labutti K."/>
            <person name="Salamov A."/>
            <person name="Andreopoulos B."/>
            <person name="Baker S."/>
            <person name="Barry K."/>
            <person name="Bills G."/>
            <person name="Bluhm B."/>
            <person name="Cannon C."/>
            <person name="Castanera R."/>
            <person name="Culley D."/>
            <person name="Daum C."/>
            <person name="Ezra D."/>
            <person name="Gonzalez J."/>
            <person name="Henrissat B."/>
            <person name="Kuo A."/>
            <person name="Liang C."/>
            <person name="Lipzen A."/>
            <person name="Lutzoni F."/>
            <person name="Magnuson J."/>
            <person name="Mondo S."/>
            <person name="Nolan M."/>
            <person name="Ohm R."/>
            <person name="Pangilinan J."/>
            <person name="Park H.-J."/>
            <person name="Ramirez L."/>
            <person name="Alfaro M."/>
            <person name="Sun H."/>
            <person name="Tritt A."/>
            <person name="Yoshinaga Y."/>
            <person name="Zwiers L.-H."/>
            <person name="Turgeon B."/>
            <person name="Goodwin S."/>
            <person name="Spatafora J."/>
            <person name="Crous P."/>
            <person name="Grigoriev I."/>
        </authorList>
    </citation>
    <scope>NUCLEOTIDE SEQUENCE</scope>
    <source>
        <strain evidence="2">CBS 113389</strain>
    </source>
</reference>
<dbReference type="RefSeq" id="XP_033593393.1">
    <property type="nucleotide sequence ID" value="XM_033738788.1"/>
</dbReference>
<feature type="region of interest" description="Disordered" evidence="1">
    <location>
        <begin position="86"/>
        <end position="111"/>
    </location>
</feature>
<evidence type="ECO:0000256" key="1">
    <source>
        <dbReference type="SAM" id="MobiDB-lite"/>
    </source>
</evidence>
<gene>
    <name evidence="2" type="ORF">BDY17DRAFT_86733</name>
</gene>
<dbReference type="GeneID" id="54479789"/>
<evidence type="ECO:0000313" key="2">
    <source>
        <dbReference type="EMBL" id="KAF2486824.1"/>
    </source>
</evidence>
<dbReference type="EMBL" id="MU001632">
    <property type="protein sequence ID" value="KAF2486824.1"/>
    <property type="molecule type" value="Genomic_DNA"/>
</dbReference>